<dbReference type="EMBL" id="FTPD01000010">
    <property type="protein sequence ID" value="SIT54750.1"/>
    <property type="molecule type" value="Genomic_DNA"/>
</dbReference>
<proteinExistence type="predicted"/>
<reference evidence="2" key="1">
    <citation type="submission" date="2017-01" db="EMBL/GenBank/DDBJ databases">
        <authorList>
            <person name="Brunel B."/>
        </authorList>
    </citation>
    <scope>NUCLEOTIDE SEQUENCE [LARGE SCALE GENOMIC DNA]</scope>
</reference>
<evidence type="ECO:0000313" key="2">
    <source>
        <dbReference type="Proteomes" id="UP000188388"/>
    </source>
</evidence>
<organism evidence="1 2">
    <name type="scientific">Mesorhizobium prunaredense</name>
    <dbReference type="NCBI Taxonomy" id="1631249"/>
    <lineage>
        <taxon>Bacteria</taxon>
        <taxon>Pseudomonadati</taxon>
        <taxon>Pseudomonadota</taxon>
        <taxon>Alphaproteobacteria</taxon>
        <taxon>Hyphomicrobiales</taxon>
        <taxon>Phyllobacteriaceae</taxon>
        <taxon>Mesorhizobium</taxon>
    </lineage>
</organism>
<evidence type="ECO:0000313" key="1">
    <source>
        <dbReference type="EMBL" id="SIT54750.1"/>
    </source>
</evidence>
<accession>A0A1R3V4E3</accession>
<keyword evidence="2" id="KW-1185">Reference proteome</keyword>
<protein>
    <submittedName>
        <fullName evidence="1">Uncharacterized protein</fullName>
    </submittedName>
</protein>
<sequence length="50" mass="5753">MLQQNIACILDEWMSDLKIHYGGDLSSARKLFPPFFGFELSHAEPAFRSH</sequence>
<dbReference type="AlphaFoldDB" id="A0A1R3V4E3"/>
<name>A0A1R3V4E3_9HYPH</name>
<gene>
    <name evidence="1" type="ORF">BQ8794_180094</name>
</gene>
<dbReference type="Proteomes" id="UP000188388">
    <property type="component" value="Unassembled WGS sequence"/>
</dbReference>